<dbReference type="EMBL" id="CP136426">
    <property type="protein sequence ID" value="WOC52575.1"/>
    <property type="molecule type" value="Genomic_DNA"/>
</dbReference>
<accession>A0AAU0F404</accession>
<dbReference type="Pfam" id="PF13715">
    <property type="entry name" value="CarbopepD_reg_2"/>
    <property type="match status" value="1"/>
</dbReference>
<dbReference type="Gene3D" id="2.60.40.1120">
    <property type="entry name" value="Carboxypeptidase-like, regulatory domain"/>
    <property type="match status" value="1"/>
</dbReference>
<dbReference type="SUPFAM" id="SSF49464">
    <property type="entry name" value="Carboxypeptidase regulatory domain-like"/>
    <property type="match status" value="1"/>
</dbReference>
<evidence type="ECO:0000256" key="1">
    <source>
        <dbReference type="SAM" id="SignalP"/>
    </source>
</evidence>
<keyword evidence="3" id="KW-1185">Reference proteome</keyword>
<evidence type="ECO:0000313" key="3">
    <source>
        <dbReference type="Proteomes" id="UP001432059"/>
    </source>
</evidence>
<dbReference type="Proteomes" id="UP001432059">
    <property type="component" value="Chromosome"/>
</dbReference>
<proteinExistence type="predicted"/>
<feature type="signal peptide" evidence="1">
    <location>
        <begin position="1"/>
        <end position="17"/>
    </location>
</feature>
<gene>
    <name evidence="2" type="ORF">BPO_1928</name>
</gene>
<sequence>MRFLLIMVSFFSLTLNAQSIFGNIVSENGKPIEGVSVYIDGSAKATQSDTSGNFEMMISNLKLGNLVFKKEGYETIIHPFNANKNQKLKVILSKETLIEEVKLLQYSDRLYDRFIHRFLDEFLGSNRDGVTIKNPKTLIFAFDKEQNIIRAKAKKPLLIENRWLGYTIEYNLISFAIDNQQKMTTYTGTSFFKPMKGGAKNQRAWHINRLNAYYGSAMHFFRSAYHQQLDKEGFICNRIVKIPNKNYPSLEEQQMVENFRASFIKSNPSQIVLQIPNEISDIQSRMRKESPYTLALTEHKVPIEKLITKNDNETIFRFEDLLGVVYPKYTYRWANNKVIKSEIPIHISTMIETNGKAFILSREGNYTDPDQMLFHDDWAKDKLQVLLPLDYEVEE</sequence>
<keyword evidence="1" id="KW-0732">Signal</keyword>
<name>A0AAU0F404_9FLAO</name>
<dbReference type="InterPro" id="IPR008969">
    <property type="entry name" value="CarboxyPept-like_regulatory"/>
</dbReference>
<evidence type="ECO:0008006" key="4">
    <source>
        <dbReference type="Google" id="ProtNLM"/>
    </source>
</evidence>
<evidence type="ECO:0000313" key="2">
    <source>
        <dbReference type="EMBL" id="WOC52575.1"/>
    </source>
</evidence>
<dbReference type="RefSeq" id="WP_327983949.1">
    <property type="nucleotide sequence ID" value="NZ_CP136426.1"/>
</dbReference>
<organism evidence="2 3">
    <name type="scientific">Bergeyella porcorum</name>
    <dbReference type="NCBI Taxonomy" id="1735111"/>
    <lineage>
        <taxon>Bacteria</taxon>
        <taxon>Pseudomonadati</taxon>
        <taxon>Bacteroidota</taxon>
        <taxon>Flavobacteriia</taxon>
        <taxon>Flavobacteriales</taxon>
        <taxon>Weeksellaceae</taxon>
        <taxon>Bergeyella</taxon>
    </lineage>
</organism>
<dbReference type="AlphaFoldDB" id="A0AAU0F404"/>
<feature type="chain" id="PRO_5043894084" description="Carboxypeptidase-like regulatory domain-containing protein" evidence="1">
    <location>
        <begin position="18"/>
        <end position="395"/>
    </location>
</feature>
<reference evidence="2" key="1">
    <citation type="submission" date="2023-10" db="EMBL/GenBank/DDBJ databases">
        <title>Characterization and whole genome sequencing of a novel strain of Bergeyella porcorum QD2021 isolated from pig.</title>
        <authorList>
            <person name="Liu G."/>
            <person name="Chen C."/>
            <person name="Han X."/>
        </authorList>
    </citation>
    <scope>NUCLEOTIDE SEQUENCE</scope>
    <source>
        <strain evidence="2">QD2021</strain>
    </source>
</reference>
<dbReference type="KEGG" id="bpor:BPO_1928"/>
<protein>
    <recommendedName>
        <fullName evidence="4">Carboxypeptidase-like regulatory domain-containing protein</fullName>
    </recommendedName>
</protein>